<feature type="signal peptide" evidence="2">
    <location>
        <begin position="1"/>
        <end position="34"/>
    </location>
</feature>
<accession>A0A1E3VZQ5</accession>
<evidence type="ECO:0000256" key="2">
    <source>
        <dbReference type="SAM" id="SignalP"/>
    </source>
</evidence>
<organism evidence="3 4">
    <name type="scientific">Methyloceanibacter methanicus</name>
    <dbReference type="NCBI Taxonomy" id="1774968"/>
    <lineage>
        <taxon>Bacteria</taxon>
        <taxon>Pseudomonadati</taxon>
        <taxon>Pseudomonadota</taxon>
        <taxon>Alphaproteobacteria</taxon>
        <taxon>Hyphomicrobiales</taxon>
        <taxon>Hyphomicrobiaceae</taxon>
        <taxon>Methyloceanibacter</taxon>
    </lineage>
</organism>
<evidence type="ECO:0000256" key="1">
    <source>
        <dbReference type="SAM" id="MobiDB-lite"/>
    </source>
</evidence>
<feature type="compositionally biased region" description="Low complexity" evidence="1">
    <location>
        <begin position="75"/>
        <end position="85"/>
    </location>
</feature>
<feature type="chain" id="PRO_5009138827" evidence="2">
    <location>
        <begin position="35"/>
        <end position="208"/>
    </location>
</feature>
<feature type="region of interest" description="Disordered" evidence="1">
    <location>
        <begin position="189"/>
        <end position="208"/>
    </location>
</feature>
<feature type="compositionally biased region" description="Low complexity" evidence="1">
    <location>
        <begin position="198"/>
        <end position="208"/>
    </location>
</feature>
<keyword evidence="4" id="KW-1185">Reference proteome</keyword>
<protein>
    <submittedName>
        <fullName evidence="3">Uncharacterized protein</fullName>
    </submittedName>
</protein>
<name>A0A1E3VZQ5_9HYPH</name>
<evidence type="ECO:0000313" key="4">
    <source>
        <dbReference type="Proteomes" id="UP000094501"/>
    </source>
</evidence>
<dbReference type="EMBL" id="LPWG01000012">
    <property type="protein sequence ID" value="ODR99037.1"/>
    <property type="molecule type" value="Genomic_DNA"/>
</dbReference>
<proteinExistence type="predicted"/>
<feature type="region of interest" description="Disordered" evidence="1">
    <location>
        <begin position="49"/>
        <end position="169"/>
    </location>
</feature>
<gene>
    <name evidence="3" type="ORF">AUC68_07795</name>
</gene>
<sequence length="208" mass="21961">MTGQRQRGWRRACSWGTLAASLCVATPLPGPALARPLNPFESLAVKIPDLRPKRRVEPRAPVVEHPSLPVRKPETPTTPAEDPATSAKVEPAPQEEPPGTAVEEAAAPEEPATVPEEPATPVQAPAQEDTEPSTDETALAPVPESASDPAPAPPRNPVRSGSDPDAAVDPKVAAALEKCVKLLDGLDLEYEHLDPIRRAPAAPPRRSS</sequence>
<dbReference type="STRING" id="1774968.AUC68_07795"/>
<feature type="compositionally biased region" description="Low complexity" evidence="1">
    <location>
        <begin position="157"/>
        <end position="169"/>
    </location>
</feature>
<keyword evidence="2" id="KW-0732">Signal</keyword>
<reference evidence="3 4" key="1">
    <citation type="journal article" date="2016" name="Environ. Microbiol.">
        <title>New Methyloceanibacter diversity from North Sea sediments includes methanotroph containing solely the soluble methane monooxygenase.</title>
        <authorList>
            <person name="Vekeman B."/>
            <person name="Kerckhof F.M."/>
            <person name="Cremers G."/>
            <person name="de Vos P."/>
            <person name="Vandamme P."/>
            <person name="Boon N."/>
            <person name="Op den Camp H.J."/>
            <person name="Heylen K."/>
        </authorList>
    </citation>
    <scope>NUCLEOTIDE SEQUENCE [LARGE SCALE GENOMIC DNA]</scope>
    <source>
        <strain evidence="3 4">R-67174</strain>
    </source>
</reference>
<comment type="caution">
    <text evidence="3">The sequence shown here is derived from an EMBL/GenBank/DDBJ whole genome shotgun (WGS) entry which is preliminary data.</text>
</comment>
<dbReference type="AlphaFoldDB" id="A0A1E3VZQ5"/>
<feature type="compositionally biased region" description="Low complexity" evidence="1">
    <location>
        <begin position="140"/>
        <end position="149"/>
    </location>
</feature>
<feature type="compositionally biased region" description="Low complexity" evidence="1">
    <location>
        <begin position="97"/>
        <end position="122"/>
    </location>
</feature>
<dbReference type="Proteomes" id="UP000094501">
    <property type="component" value="Unassembled WGS sequence"/>
</dbReference>
<dbReference type="RefSeq" id="WP_069437754.1">
    <property type="nucleotide sequence ID" value="NZ_LPWG01000012.1"/>
</dbReference>
<evidence type="ECO:0000313" key="3">
    <source>
        <dbReference type="EMBL" id="ODR99037.1"/>
    </source>
</evidence>
<feature type="compositionally biased region" description="Basic and acidic residues" evidence="1">
    <location>
        <begin position="49"/>
        <end position="58"/>
    </location>
</feature>